<accession>A0A8S3BWG2</accession>
<dbReference type="Proteomes" id="UP000681967">
    <property type="component" value="Unassembled WGS sequence"/>
</dbReference>
<evidence type="ECO:0000313" key="1">
    <source>
        <dbReference type="EMBL" id="CAF4417512.1"/>
    </source>
</evidence>
<evidence type="ECO:0000313" key="3">
    <source>
        <dbReference type="EMBL" id="CAF4859749.1"/>
    </source>
</evidence>
<organism evidence="3 4">
    <name type="scientific">Rotaria magnacalcarata</name>
    <dbReference type="NCBI Taxonomy" id="392030"/>
    <lineage>
        <taxon>Eukaryota</taxon>
        <taxon>Metazoa</taxon>
        <taxon>Spiralia</taxon>
        <taxon>Gnathifera</taxon>
        <taxon>Rotifera</taxon>
        <taxon>Eurotatoria</taxon>
        <taxon>Bdelloidea</taxon>
        <taxon>Philodinida</taxon>
        <taxon>Philodinidae</taxon>
        <taxon>Rotaria</taxon>
    </lineage>
</organism>
<dbReference type="EMBL" id="CAJOBH010059473">
    <property type="protein sequence ID" value="CAF4417512.1"/>
    <property type="molecule type" value="Genomic_DNA"/>
</dbReference>
<dbReference type="EMBL" id="CAJOBH010076694">
    <property type="protein sequence ID" value="CAF4497601.1"/>
    <property type="molecule type" value="Genomic_DNA"/>
</dbReference>
<protein>
    <submittedName>
        <fullName evidence="3">Uncharacterized protein</fullName>
    </submittedName>
</protein>
<sequence length="30" mass="3264">MHGALPLSPLHVKALADTEERVEQGHIQSV</sequence>
<feature type="non-terminal residue" evidence="3">
    <location>
        <position position="1"/>
    </location>
</feature>
<dbReference type="AlphaFoldDB" id="A0A8S3BWG2"/>
<gene>
    <name evidence="1" type="ORF">BYL167_LOCUS32298</name>
    <name evidence="2" type="ORF">BYL167_LOCUS35854</name>
    <name evidence="3" type="ORF">GIL414_LOCUS49821</name>
</gene>
<reference evidence="3" key="1">
    <citation type="submission" date="2021-02" db="EMBL/GenBank/DDBJ databases">
        <authorList>
            <person name="Nowell W R."/>
        </authorList>
    </citation>
    <scope>NUCLEOTIDE SEQUENCE</scope>
</reference>
<name>A0A8S3BWG2_9BILA</name>
<dbReference type="EMBL" id="CAJOBJ010164674">
    <property type="protein sequence ID" value="CAF4859749.1"/>
    <property type="molecule type" value="Genomic_DNA"/>
</dbReference>
<evidence type="ECO:0000313" key="2">
    <source>
        <dbReference type="EMBL" id="CAF4497601.1"/>
    </source>
</evidence>
<comment type="caution">
    <text evidence="3">The sequence shown here is derived from an EMBL/GenBank/DDBJ whole genome shotgun (WGS) entry which is preliminary data.</text>
</comment>
<dbReference type="Proteomes" id="UP000681720">
    <property type="component" value="Unassembled WGS sequence"/>
</dbReference>
<proteinExistence type="predicted"/>
<evidence type="ECO:0000313" key="4">
    <source>
        <dbReference type="Proteomes" id="UP000681720"/>
    </source>
</evidence>